<keyword evidence="1 2" id="KW-0129">CBS domain</keyword>
<name>A0A430KTG8_9GAMM</name>
<sequence>MALVIYDQGYRIKTPVKSLFAPRGVEQLGASTHTAPAGGDRDHEKEMVDQSQQHDIAPSGQGHAQGSARKAASVYSQTGGDNNSLEHRAYIPASLIMSYPIQSVLEGSKIQSALYKMKQYSISHLLVLSGTGRLMGIVTEKLLLQYLSYQGAQEHTIEDTIERCYSTQVITATPDTNIRQLAVSCVEHHLSCIPVVEDDGTLKGIITRTDLLQSLINNEWLDSR</sequence>
<dbReference type="RefSeq" id="WP_126157396.1">
    <property type="nucleotide sequence ID" value="NZ_RQXW01000003.1"/>
</dbReference>
<organism evidence="5 6">
    <name type="scientific">Amphritea opalescens</name>
    <dbReference type="NCBI Taxonomy" id="2490544"/>
    <lineage>
        <taxon>Bacteria</taxon>
        <taxon>Pseudomonadati</taxon>
        <taxon>Pseudomonadota</taxon>
        <taxon>Gammaproteobacteria</taxon>
        <taxon>Oceanospirillales</taxon>
        <taxon>Oceanospirillaceae</taxon>
        <taxon>Amphritea</taxon>
    </lineage>
</organism>
<accession>A0A430KTG8</accession>
<dbReference type="AlphaFoldDB" id="A0A430KTG8"/>
<feature type="domain" description="CBS" evidence="4">
    <location>
        <begin position="165"/>
        <end position="223"/>
    </location>
</feature>
<feature type="region of interest" description="Disordered" evidence="3">
    <location>
        <begin position="30"/>
        <end position="80"/>
    </location>
</feature>
<dbReference type="PANTHER" id="PTHR43080">
    <property type="entry name" value="CBS DOMAIN-CONTAINING PROTEIN CBSX3, MITOCHONDRIAL"/>
    <property type="match status" value="1"/>
</dbReference>
<evidence type="ECO:0000313" key="5">
    <source>
        <dbReference type="EMBL" id="RTE66811.1"/>
    </source>
</evidence>
<dbReference type="PROSITE" id="PS51371">
    <property type="entry name" value="CBS"/>
    <property type="match status" value="2"/>
</dbReference>
<dbReference type="InterPro" id="IPR046342">
    <property type="entry name" value="CBS_dom_sf"/>
</dbReference>
<dbReference type="EMBL" id="RQXW01000003">
    <property type="protein sequence ID" value="RTE66811.1"/>
    <property type="molecule type" value="Genomic_DNA"/>
</dbReference>
<keyword evidence="6" id="KW-1185">Reference proteome</keyword>
<dbReference type="SUPFAM" id="SSF54631">
    <property type="entry name" value="CBS-domain pair"/>
    <property type="match status" value="1"/>
</dbReference>
<evidence type="ECO:0000256" key="3">
    <source>
        <dbReference type="SAM" id="MobiDB-lite"/>
    </source>
</evidence>
<dbReference type="PANTHER" id="PTHR43080:SF2">
    <property type="entry name" value="CBS DOMAIN-CONTAINING PROTEIN"/>
    <property type="match status" value="1"/>
</dbReference>
<dbReference type="Gene3D" id="3.10.580.10">
    <property type="entry name" value="CBS-domain"/>
    <property type="match status" value="1"/>
</dbReference>
<evidence type="ECO:0000313" key="6">
    <source>
        <dbReference type="Proteomes" id="UP000283087"/>
    </source>
</evidence>
<dbReference type="OrthoDB" id="5801368at2"/>
<dbReference type="Pfam" id="PF00571">
    <property type="entry name" value="CBS"/>
    <property type="match status" value="2"/>
</dbReference>
<gene>
    <name evidence="5" type="ORF">EH243_04175</name>
</gene>
<dbReference type="Proteomes" id="UP000283087">
    <property type="component" value="Unassembled WGS sequence"/>
</dbReference>
<protein>
    <submittedName>
        <fullName evidence="5">CBS domain-containing protein</fullName>
    </submittedName>
</protein>
<reference evidence="5 6" key="1">
    <citation type="submission" date="2018-11" db="EMBL/GenBank/DDBJ databases">
        <title>The draft genome sequence of Amphritea opalescens ANRC-JH13T.</title>
        <authorList>
            <person name="Fang Z."/>
            <person name="Zhang Y."/>
            <person name="Han X."/>
        </authorList>
    </citation>
    <scope>NUCLEOTIDE SEQUENCE [LARGE SCALE GENOMIC DNA]</scope>
    <source>
        <strain evidence="5 6">ANRC-JH13</strain>
    </source>
</reference>
<dbReference type="InterPro" id="IPR000644">
    <property type="entry name" value="CBS_dom"/>
</dbReference>
<feature type="domain" description="CBS" evidence="4">
    <location>
        <begin position="97"/>
        <end position="154"/>
    </location>
</feature>
<evidence type="ECO:0000256" key="1">
    <source>
        <dbReference type="ARBA" id="ARBA00023122"/>
    </source>
</evidence>
<dbReference type="SMART" id="SM00116">
    <property type="entry name" value="CBS"/>
    <property type="match status" value="2"/>
</dbReference>
<evidence type="ECO:0000259" key="4">
    <source>
        <dbReference type="PROSITE" id="PS51371"/>
    </source>
</evidence>
<dbReference type="InterPro" id="IPR051257">
    <property type="entry name" value="Diverse_CBS-Domain"/>
</dbReference>
<comment type="caution">
    <text evidence="5">The sequence shown here is derived from an EMBL/GenBank/DDBJ whole genome shotgun (WGS) entry which is preliminary data.</text>
</comment>
<feature type="compositionally biased region" description="Basic and acidic residues" evidence="3">
    <location>
        <begin position="39"/>
        <end position="48"/>
    </location>
</feature>
<evidence type="ECO:0000256" key="2">
    <source>
        <dbReference type="PROSITE-ProRule" id="PRU00703"/>
    </source>
</evidence>
<proteinExistence type="predicted"/>